<evidence type="ECO:0000313" key="2">
    <source>
        <dbReference type="Proteomes" id="UP001060215"/>
    </source>
</evidence>
<keyword evidence="2" id="KW-1185">Reference proteome</keyword>
<name>A0ACC0ICH2_9ERIC</name>
<accession>A0ACC0ICH2</accession>
<protein>
    <submittedName>
        <fullName evidence="1">Patatin-like protein 2</fullName>
    </submittedName>
</protein>
<comment type="caution">
    <text evidence="1">The sequence shown here is derived from an EMBL/GenBank/DDBJ whole genome shotgun (WGS) entry which is preliminary data.</text>
</comment>
<sequence>MKVVVAQSPGQIQAPTYRNLITILSIDGDGIQEIIPATILTFLESQLQHRRSCDHMLIAPNENNRQRFATKDIKDFYLDNSLLGPKYDGKKLREVVKEKFGETKLHQTLTNVSNLGCLTLRYMHCNLGFPAHSFKTKDPTGTVREFNLIDSSMAANNPTLIAIGEVTKQIMRKSAEYFAIKQMDYGRLLVISLGTGTQKTGQKYSAIGAAKWGLMGWLTNGSSTPLIDVFTQASSDMVDFHLSVVFQALHSGKNYLRIQVKRGKN</sequence>
<organism evidence="1 2">
    <name type="scientific">Camellia lanceoleosa</name>
    <dbReference type="NCBI Taxonomy" id="1840588"/>
    <lineage>
        <taxon>Eukaryota</taxon>
        <taxon>Viridiplantae</taxon>
        <taxon>Streptophyta</taxon>
        <taxon>Embryophyta</taxon>
        <taxon>Tracheophyta</taxon>
        <taxon>Spermatophyta</taxon>
        <taxon>Magnoliopsida</taxon>
        <taxon>eudicotyledons</taxon>
        <taxon>Gunneridae</taxon>
        <taxon>Pentapetalae</taxon>
        <taxon>asterids</taxon>
        <taxon>Ericales</taxon>
        <taxon>Theaceae</taxon>
        <taxon>Camellia</taxon>
    </lineage>
</organism>
<dbReference type="EMBL" id="CM045763">
    <property type="protein sequence ID" value="KAI8022046.1"/>
    <property type="molecule type" value="Genomic_DNA"/>
</dbReference>
<gene>
    <name evidence="1" type="ORF">LOK49_LG03G03026</name>
</gene>
<dbReference type="Proteomes" id="UP001060215">
    <property type="component" value="Chromosome 6"/>
</dbReference>
<reference evidence="1 2" key="1">
    <citation type="journal article" date="2022" name="Plant J.">
        <title>Chromosome-level genome of Camellia lanceoleosa provides a valuable resource for understanding genome evolution and self-incompatibility.</title>
        <authorList>
            <person name="Gong W."/>
            <person name="Xiao S."/>
            <person name="Wang L."/>
            <person name="Liao Z."/>
            <person name="Chang Y."/>
            <person name="Mo W."/>
            <person name="Hu G."/>
            <person name="Li W."/>
            <person name="Zhao G."/>
            <person name="Zhu H."/>
            <person name="Hu X."/>
            <person name="Ji K."/>
            <person name="Xiang X."/>
            <person name="Song Q."/>
            <person name="Yuan D."/>
            <person name="Jin S."/>
            <person name="Zhang L."/>
        </authorList>
    </citation>
    <scope>NUCLEOTIDE SEQUENCE [LARGE SCALE GENOMIC DNA]</scope>
    <source>
        <strain evidence="1">SQ_2022a</strain>
    </source>
</reference>
<proteinExistence type="predicted"/>
<evidence type="ECO:0000313" key="1">
    <source>
        <dbReference type="EMBL" id="KAI8022046.1"/>
    </source>
</evidence>